<dbReference type="PROSITE" id="PS51352">
    <property type="entry name" value="THIOREDOXIN_2"/>
    <property type="match status" value="1"/>
</dbReference>
<comment type="similarity">
    <text evidence="6">Belongs to the peroxiredoxin family. Prx5 subfamily.</text>
</comment>
<evidence type="ECO:0000256" key="2">
    <source>
        <dbReference type="ARBA" id="ARBA00022862"/>
    </source>
</evidence>
<dbReference type="Gene3D" id="3.40.30.10">
    <property type="entry name" value="Glutaredoxin"/>
    <property type="match status" value="1"/>
</dbReference>
<comment type="function">
    <text evidence="6">Thiol-specific peroxidase that catalyzes the reduction of hydrogen peroxide and organic hydroperoxides to water and alcohols, respectively. Plays a role in cell protection against oxidative stress by detoxifying peroxides.</text>
</comment>
<feature type="active site" description="Cysteine sulfenic acid (-SOH) intermediate" evidence="5">
    <location>
        <position position="56"/>
    </location>
</feature>
<dbReference type="PANTHER" id="PTHR10430">
    <property type="entry name" value="PEROXIREDOXIN"/>
    <property type="match status" value="1"/>
</dbReference>
<evidence type="ECO:0000256" key="5">
    <source>
        <dbReference type="PIRSR" id="PIRSR637944-1"/>
    </source>
</evidence>
<accession>A0A6B2R5L3</accession>
<evidence type="ECO:0000256" key="6">
    <source>
        <dbReference type="RuleBase" id="RU366011"/>
    </source>
</evidence>
<evidence type="ECO:0000256" key="4">
    <source>
        <dbReference type="ARBA" id="ARBA00023284"/>
    </source>
</evidence>
<proteinExistence type="inferred from homology"/>
<organism evidence="8">
    <name type="scientific">Sheuella amnicola</name>
    <dbReference type="NCBI Taxonomy" id="2707330"/>
    <lineage>
        <taxon>Bacteria</taxon>
        <taxon>Pseudomonadati</taxon>
        <taxon>Pseudomonadota</taxon>
        <taxon>Betaproteobacteria</taxon>
        <taxon>Burkholderiales</taxon>
        <taxon>Alcaligenaceae</taxon>
        <taxon>Sheuella</taxon>
    </lineage>
</organism>
<dbReference type="GO" id="GO:0005737">
    <property type="term" value="C:cytoplasm"/>
    <property type="evidence" value="ECO:0007669"/>
    <property type="project" value="TreeGrafter"/>
</dbReference>
<dbReference type="FunFam" id="3.40.30.10:FF:000020">
    <property type="entry name" value="Peroxiredoxin"/>
    <property type="match status" value="1"/>
</dbReference>
<name>A0A6B2R5L3_9BURK</name>
<gene>
    <name evidence="8" type="ORF">G3I67_13825</name>
</gene>
<sequence>MTIKVGDRVPDGTLTEFIETETAGCSLGPNAFQVADLVKGKKILMFALPGAFTPTCSAKHVPSYVEHYDALKAKGVDEIWCVAVNDAFVMGAWGRDQKVGNKVRMMADGSAHWTKALGLQLDLDARGMGIRSQRYAAYIVDGVVKVLHVEGPGKYEVSDAASMLKAI</sequence>
<dbReference type="CDD" id="cd03013">
    <property type="entry name" value="PRX5_like"/>
    <property type="match status" value="1"/>
</dbReference>
<evidence type="ECO:0000256" key="3">
    <source>
        <dbReference type="ARBA" id="ARBA00023002"/>
    </source>
</evidence>
<dbReference type="AlphaFoldDB" id="A0A6B2R5L3"/>
<dbReference type="GO" id="GO:0042744">
    <property type="term" value="P:hydrogen peroxide catabolic process"/>
    <property type="evidence" value="ECO:0007669"/>
    <property type="project" value="TreeGrafter"/>
</dbReference>
<dbReference type="EMBL" id="JAAGRN010000011">
    <property type="protein sequence ID" value="NDY84307.1"/>
    <property type="molecule type" value="Genomic_DNA"/>
</dbReference>
<protein>
    <recommendedName>
        <fullName evidence="6">Glutathione-dependent peroxiredoxin</fullName>
        <ecNumber evidence="6">1.11.1.27</ecNumber>
    </recommendedName>
</protein>
<keyword evidence="4 6" id="KW-0676">Redox-active center</keyword>
<dbReference type="InterPro" id="IPR013740">
    <property type="entry name" value="Redoxin"/>
</dbReference>
<comment type="catalytic activity">
    <reaction evidence="6">
        <text>a hydroperoxide + 2 glutathione = an alcohol + glutathione disulfide + H2O</text>
        <dbReference type="Rhea" id="RHEA:62632"/>
        <dbReference type="ChEBI" id="CHEBI:15377"/>
        <dbReference type="ChEBI" id="CHEBI:30879"/>
        <dbReference type="ChEBI" id="CHEBI:35924"/>
        <dbReference type="ChEBI" id="CHEBI:57925"/>
        <dbReference type="ChEBI" id="CHEBI:58297"/>
        <dbReference type="EC" id="1.11.1.27"/>
    </reaction>
</comment>
<evidence type="ECO:0000313" key="8">
    <source>
        <dbReference type="EMBL" id="NDY84307.1"/>
    </source>
</evidence>
<dbReference type="RefSeq" id="WP_163656128.1">
    <property type="nucleotide sequence ID" value="NZ_JAAGRN010000011.1"/>
</dbReference>
<reference evidence="8" key="1">
    <citation type="submission" date="2020-02" db="EMBL/GenBank/DDBJ databases">
        <authorList>
            <person name="Chen W.-M."/>
        </authorList>
    </citation>
    <scope>NUCLEOTIDE SEQUENCE</scope>
    <source>
        <strain evidence="8">NBD-18</strain>
    </source>
</reference>
<dbReference type="Pfam" id="PF08534">
    <property type="entry name" value="Redoxin"/>
    <property type="match status" value="1"/>
</dbReference>
<dbReference type="PANTHER" id="PTHR10430:SF16">
    <property type="entry name" value="PEROXIREDOXIN-5, MITOCHONDRIAL"/>
    <property type="match status" value="1"/>
</dbReference>
<comment type="caution">
    <text evidence="8">The sequence shown here is derived from an EMBL/GenBank/DDBJ whole genome shotgun (WGS) entry which is preliminary data.</text>
</comment>
<evidence type="ECO:0000256" key="1">
    <source>
        <dbReference type="ARBA" id="ARBA00022559"/>
    </source>
</evidence>
<dbReference type="EC" id="1.11.1.27" evidence="6"/>
<dbReference type="InterPro" id="IPR013766">
    <property type="entry name" value="Thioredoxin_domain"/>
</dbReference>
<keyword evidence="2 6" id="KW-0049">Antioxidant</keyword>
<dbReference type="InterPro" id="IPR036249">
    <property type="entry name" value="Thioredoxin-like_sf"/>
</dbReference>
<dbReference type="SUPFAM" id="SSF52833">
    <property type="entry name" value="Thioredoxin-like"/>
    <property type="match status" value="1"/>
</dbReference>
<dbReference type="GO" id="GO:0008379">
    <property type="term" value="F:thioredoxin peroxidase activity"/>
    <property type="evidence" value="ECO:0007669"/>
    <property type="project" value="InterPro"/>
</dbReference>
<feature type="domain" description="Thioredoxin" evidence="7">
    <location>
        <begin position="3"/>
        <end position="167"/>
    </location>
</feature>
<dbReference type="GO" id="GO:0045454">
    <property type="term" value="P:cell redox homeostasis"/>
    <property type="evidence" value="ECO:0007669"/>
    <property type="project" value="TreeGrafter"/>
</dbReference>
<dbReference type="InterPro" id="IPR037944">
    <property type="entry name" value="PRX5-like"/>
</dbReference>
<dbReference type="GO" id="GO:0034599">
    <property type="term" value="P:cellular response to oxidative stress"/>
    <property type="evidence" value="ECO:0007669"/>
    <property type="project" value="InterPro"/>
</dbReference>
<evidence type="ECO:0000259" key="7">
    <source>
        <dbReference type="PROSITE" id="PS51352"/>
    </source>
</evidence>
<keyword evidence="3 6" id="KW-0560">Oxidoreductase</keyword>
<keyword evidence="1 6" id="KW-0575">Peroxidase</keyword>